<reference evidence="1" key="1">
    <citation type="submission" date="2021-01" db="EMBL/GenBank/DDBJ databases">
        <authorList>
            <consortium name="Genoscope - CEA"/>
            <person name="William W."/>
        </authorList>
    </citation>
    <scope>NUCLEOTIDE SEQUENCE</scope>
</reference>
<evidence type="ECO:0000313" key="2">
    <source>
        <dbReference type="Proteomes" id="UP000688137"/>
    </source>
</evidence>
<name>A0A8S1M317_PARPR</name>
<keyword evidence="2" id="KW-1185">Reference proteome</keyword>
<evidence type="ECO:0000313" key="1">
    <source>
        <dbReference type="EMBL" id="CAD8072251.1"/>
    </source>
</evidence>
<dbReference type="OMA" id="SQKVHAI"/>
<accession>A0A8S1M317</accession>
<comment type="caution">
    <text evidence="1">The sequence shown here is derived from an EMBL/GenBank/DDBJ whole genome shotgun (WGS) entry which is preliminary data.</text>
</comment>
<sequence>MSQKVHAIDSLRTRSLIPPDYDQLEEAQLNQENLVISSQRSQNLKSILKKQGKNSVSKLKRLRISTNLNQVFIVENWKQYNSNYEEPAESCCQTF</sequence>
<dbReference type="EMBL" id="CAJJDM010000049">
    <property type="protein sequence ID" value="CAD8072251.1"/>
    <property type="molecule type" value="Genomic_DNA"/>
</dbReference>
<dbReference type="Proteomes" id="UP000688137">
    <property type="component" value="Unassembled WGS sequence"/>
</dbReference>
<protein>
    <submittedName>
        <fullName evidence="1">Uncharacterized protein</fullName>
    </submittedName>
</protein>
<dbReference type="AlphaFoldDB" id="A0A8S1M317"/>
<gene>
    <name evidence="1" type="ORF">PPRIM_AZ9-3.1.T0490029</name>
</gene>
<organism evidence="1 2">
    <name type="scientific">Paramecium primaurelia</name>
    <dbReference type="NCBI Taxonomy" id="5886"/>
    <lineage>
        <taxon>Eukaryota</taxon>
        <taxon>Sar</taxon>
        <taxon>Alveolata</taxon>
        <taxon>Ciliophora</taxon>
        <taxon>Intramacronucleata</taxon>
        <taxon>Oligohymenophorea</taxon>
        <taxon>Peniculida</taxon>
        <taxon>Parameciidae</taxon>
        <taxon>Paramecium</taxon>
    </lineage>
</organism>
<proteinExistence type="predicted"/>